<name>A0A8H7B585_9PLEO</name>
<evidence type="ECO:0000256" key="4">
    <source>
        <dbReference type="ARBA" id="ARBA00023136"/>
    </source>
</evidence>
<evidence type="ECO:0000256" key="3">
    <source>
        <dbReference type="ARBA" id="ARBA00022989"/>
    </source>
</evidence>
<organism evidence="9 10">
    <name type="scientific">Alternaria burnsii</name>
    <dbReference type="NCBI Taxonomy" id="1187904"/>
    <lineage>
        <taxon>Eukaryota</taxon>
        <taxon>Fungi</taxon>
        <taxon>Dikarya</taxon>
        <taxon>Ascomycota</taxon>
        <taxon>Pezizomycotina</taxon>
        <taxon>Dothideomycetes</taxon>
        <taxon>Pleosporomycetidae</taxon>
        <taxon>Pleosporales</taxon>
        <taxon>Pleosporineae</taxon>
        <taxon>Pleosporaceae</taxon>
        <taxon>Alternaria</taxon>
        <taxon>Alternaria sect. Alternaria</taxon>
    </lineage>
</organism>
<feature type="region of interest" description="Disordered" evidence="6">
    <location>
        <begin position="385"/>
        <end position="418"/>
    </location>
</feature>
<reference evidence="9" key="1">
    <citation type="submission" date="2020-01" db="EMBL/GenBank/DDBJ databases">
        <authorList>
            <person name="Feng Z.H.Z."/>
        </authorList>
    </citation>
    <scope>NUCLEOTIDE SEQUENCE</scope>
    <source>
        <strain evidence="9">CBS107.38</strain>
    </source>
</reference>
<evidence type="ECO:0000256" key="2">
    <source>
        <dbReference type="ARBA" id="ARBA00022692"/>
    </source>
</evidence>
<evidence type="ECO:0000313" key="10">
    <source>
        <dbReference type="Proteomes" id="UP000596902"/>
    </source>
</evidence>
<evidence type="ECO:0000256" key="5">
    <source>
        <dbReference type="ARBA" id="ARBA00038359"/>
    </source>
</evidence>
<comment type="subcellular location">
    <subcellularLocation>
        <location evidence="1">Membrane</location>
        <topology evidence="1">Multi-pass membrane protein</topology>
    </subcellularLocation>
</comment>
<reference evidence="9" key="2">
    <citation type="submission" date="2020-08" db="EMBL/GenBank/DDBJ databases">
        <title>Draft Genome Sequence of Cumin Blight Pathogen Alternaria burnsii.</title>
        <authorList>
            <person name="Feng Z."/>
        </authorList>
    </citation>
    <scope>NUCLEOTIDE SEQUENCE</scope>
    <source>
        <strain evidence="9">CBS107.38</strain>
    </source>
</reference>
<dbReference type="GO" id="GO:0016020">
    <property type="term" value="C:membrane"/>
    <property type="evidence" value="ECO:0007669"/>
    <property type="project" value="UniProtKB-SubCell"/>
</dbReference>
<evidence type="ECO:0000313" key="9">
    <source>
        <dbReference type="EMBL" id="KAF7673053.1"/>
    </source>
</evidence>
<feature type="compositionally biased region" description="Gly residues" evidence="6">
    <location>
        <begin position="395"/>
        <end position="407"/>
    </location>
</feature>
<evidence type="ECO:0000256" key="6">
    <source>
        <dbReference type="SAM" id="MobiDB-lite"/>
    </source>
</evidence>
<protein>
    <recommendedName>
        <fullName evidence="8">Rhodopsin domain-containing protein</fullName>
    </recommendedName>
</protein>
<feature type="non-terminal residue" evidence="9">
    <location>
        <position position="1"/>
    </location>
</feature>
<evidence type="ECO:0000256" key="7">
    <source>
        <dbReference type="SAM" id="Phobius"/>
    </source>
</evidence>
<feature type="transmembrane region" description="Helical" evidence="7">
    <location>
        <begin position="192"/>
        <end position="216"/>
    </location>
</feature>
<keyword evidence="10" id="KW-1185">Reference proteome</keyword>
<dbReference type="PANTHER" id="PTHR33048">
    <property type="entry name" value="PTH11-LIKE INTEGRAL MEMBRANE PROTEIN (AFU_ORTHOLOGUE AFUA_5G11245)"/>
    <property type="match status" value="1"/>
</dbReference>
<dbReference type="InterPro" id="IPR049326">
    <property type="entry name" value="Rhodopsin_dom_fungi"/>
</dbReference>
<feature type="transmembrane region" description="Helical" evidence="7">
    <location>
        <begin position="228"/>
        <end position="251"/>
    </location>
</feature>
<sequence length="435" mass="47197">MASQSGPNLDPVYFGGIEVDISQFDFSDHSSRLGAVTITCTVFIALVVLTVALRIFSRARYVRHIFLDDVLIIFAAVFTVALAGMCIAATHHGLGRHIWLLPIPTLFDTLKNCILYLFVCQVLYCFAIALTKLAIISQYLRFIPDKSFRAALYAISVIILGLFITGIFVTIFQCRPVRGAWNFTIEPVCVDYVSYLYASSAVNVATDLLLFVLPLSHLWKLNLPRKQRVILCVLLAGGASACIVGIVRIAYLHQLRVLDITYQSVVCLILTVGECSLGIIFVSIAALRPMARQFFPKAMRNSPSSSAQPRAWPIRLQHMPASQDKDQYTSESKQNLSGSYGTRSGVSCYPAPVANPDAVAEPVTIETREQFRNALSARDVLTAPEIQLEERASSGGKGGKGGKGSGGNSSSAASDMLSPSRVLQAAALGLGVVEV</sequence>
<accession>A0A8H7B585</accession>
<comment type="caution">
    <text evidence="9">The sequence shown here is derived from an EMBL/GenBank/DDBJ whole genome shotgun (WGS) entry which is preliminary data.</text>
</comment>
<feature type="transmembrane region" description="Helical" evidence="7">
    <location>
        <begin position="65"/>
        <end position="94"/>
    </location>
</feature>
<feature type="domain" description="Rhodopsin" evidence="8">
    <location>
        <begin position="53"/>
        <end position="292"/>
    </location>
</feature>
<dbReference type="PANTHER" id="PTHR33048:SF131">
    <property type="entry name" value="INTEGRAL MEMBRANE PROTEIN"/>
    <property type="match status" value="1"/>
</dbReference>
<feature type="transmembrane region" description="Helical" evidence="7">
    <location>
        <begin position="114"/>
        <end position="140"/>
    </location>
</feature>
<dbReference type="GeneID" id="62207229"/>
<keyword evidence="2 7" id="KW-0812">Transmembrane</keyword>
<dbReference type="Proteomes" id="UP000596902">
    <property type="component" value="Unassembled WGS sequence"/>
</dbReference>
<comment type="similarity">
    <text evidence="5">Belongs to the SAT4 family.</text>
</comment>
<feature type="region of interest" description="Disordered" evidence="6">
    <location>
        <begin position="321"/>
        <end position="341"/>
    </location>
</feature>
<proteinExistence type="inferred from homology"/>
<feature type="transmembrane region" description="Helical" evidence="7">
    <location>
        <begin position="33"/>
        <end position="53"/>
    </location>
</feature>
<feature type="transmembrane region" description="Helical" evidence="7">
    <location>
        <begin position="152"/>
        <end position="172"/>
    </location>
</feature>
<dbReference type="EMBL" id="JAAABM010000014">
    <property type="protein sequence ID" value="KAF7673053.1"/>
    <property type="molecule type" value="Genomic_DNA"/>
</dbReference>
<dbReference type="AlphaFoldDB" id="A0A8H7B585"/>
<feature type="compositionally biased region" description="Polar residues" evidence="6">
    <location>
        <begin position="329"/>
        <end position="341"/>
    </location>
</feature>
<dbReference type="RefSeq" id="XP_038783396.1">
    <property type="nucleotide sequence ID" value="XM_038934051.1"/>
</dbReference>
<evidence type="ECO:0000259" key="8">
    <source>
        <dbReference type="Pfam" id="PF20684"/>
    </source>
</evidence>
<dbReference type="Pfam" id="PF20684">
    <property type="entry name" value="Fung_rhodopsin"/>
    <property type="match status" value="1"/>
</dbReference>
<keyword evidence="3 7" id="KW-1133">Transmembrane helix</keyword>
<evidence type="ECO:0000256" key="1">
    <source>
        <dbReference type="ARBA" id="ARBA00004141"/>
    </source>
</evidence>
<keyword evidence="4 7" id="KW-0472">Membrane</keyword>
<feature type="transmembrane region" description="Helical" evidence="7">
    <location>
        <begin position="263"/>
        <end position="287"/>
    </location>
</feature>
<dbReference type="InterPro" id="IPR052337">
    <property type="entry name" value="SAT4-like"/>
</dbReference>
<gene>
    <name evidence="9" type="ORF">GT037_009004</name>
</gene>